<comment type="caution">
    <text evidence="1">The sequence shown here is derived from an EMBL/GenBank/DDBJ whole genome shotgun (WGS) entry which is preliminary data.</text>
</comment>
<sequence length="202" mass="22085">MAAPRVICYFDIGSPFSYIGVHALKWIQRERLYWAHRFGVSMTEAIPEGFPASTVDLQTALSVIHKESPGSVASIAEKFFSIFWTKADTGIVNPAQFTPLAANELDGNTLSKVLNAVSRQLASIYDAHTDWPSSSPQGPDGKTLLHENTQKAFASGAFGLPWFECINCEGSAEGFWGVDHLGRVAEFLRLDTSVDSAFDVLL</sequence>
<dbReference type="OrthoDB" id="4664297at2759"/>
<dbReference type="GO" id="GO:0016853">
    <property type="term" value="F:isomerase activity"/>
    <property type="evidence" value="ECO:0007669"/>
    <property type="project" value="UniProtKB-KW"/>
</dbReference>
<proteinExistence type="predicted"/>
<reference evidence="1" key="1">
    <citation type="submission" date="2022-11" db="EMBL/GenBank/DDBJ databases">
        <authorList>
            <person name="Petersen C."/>
        </authorList>
    </citation>
    <scope>NUCLEOTIDE SEQUENCE</scope>
    <source>
        <strain evidence="1">IBT 21917</strain>
    </source>
</reference>
<dbReference type="AlphaFoldDB" id="A0A9W9IRH2"/>
<dbReference type="InterPro" id="IPR036249">
    <property type="entry name" value="Thioredoxin-like_sf"/>
</dbReference>
<dbReference type="InterPro" id="IPR051924">
    <property type="entry name" value="GST_Kappa/NadH"/>
</dbReference>
<dbReference type="EMBL" id="JAPQKO010000001">
    <property type="protein sequence ID" value="KAJ5183350.1"/>
    <property type="molecule type" value="Genomic_DNA"/>
</dbReference>
<accession>A0A9W9IRH2</accession>
<name>A0A9W9IRH2_9EURO</name>
<reference evidence="1" key="2">
    <citation type="journal article" date="2023" name="IMA Fungus">
        <title>Comparative genomic study of the Penicillium genus elucidates a diverse pangenome and 15 lateral gene transfer events.</title>
        <authorList>
            <person name="Petersen C."/>
            <person name="Sorensen T."/>
            <person name="Nielsen M.R."/>
            <person name="Sondergaard T.E."/>
            <person name="Sorensen J.L."/>
            <person name="Fitzpatrick D.A."/>
            <person name="Frisvad J.C."/>
            <person name="Nielsen K.L."/>
        </authorList>
    </citation>
    <scope>NUCLEOTIDE SEQUENCE</scope>
    <source>
        <strain evidence="1">IBT 21917</strain>
    </source>
</reference>
<dbReference type="Gene3D" id="3.40.30.10">
    <property type="entry name" value="Glutaredoxin"/>
    <property type="match status" value="1"/>
</dbReference>
<dbReference type="SUPFAM" id="SSF52833">
    <property type="entry name" value="Thioredoxin-like"/>
    <property type="match status" value="1"/>
</dbReference>
<gene>
    <name evidence="1" type="ORF">N7492_000966</name>
</gene>
<evidence type="ECO:0000313" key="2">
    <source>
        <dbReference type="Proteomes" id="UP001146351"/>
    </source>
</evidence>
<evidence type="ECO:0000313" key="1">
    <source>
        <dbReference type="EMBL" id="KAJ5183350.1"/>
    </source>
</evidence>
<dbReference type="PANTHER" id="PTHR42943:SF2">
    <property type="entry name" value="GLUTATHIONE S-TRANSFERASE KAPPA 1"/>
    <property type="match status" value="1"/>
</dbReference>
<dbReference type="GO" id="GO:0004364">
    <property type="term" value="F:glutathione transferase activity"/>
    <property type="evidence" value="ECO:0007669"/>
    <property type="project" value="TreeGrafter"/>
</dbReference>
<dbReference type="GO" id="GO:0005777">
    <property type="term" value="C:peroxisome"/>
    <property type="evidence" value="ECO:0007669"/>
    <property type="project" value="TreeGrafter"/>
</dbReference>
<dbReference type="GO" id="GO:0006749">
    <property type="term" value="P:glutathione metabolic process"/>
    <property type="evidence" value="ECO:0007669"/>
    <property type="project" value="TreeGrafter"/>
</dbReference>
<keyword evidence="2" id="KW-1185">Reference proteome</keyword>
<dbReference type="Proteomes" id="UP001146351">
    <property type="component" value="Unassembled WGS sequence"/>
</dbReference>
<dbReference type="GO" id="GO:0005739">
    <property type="term" value="C:mitochondrion"/>
    <property type="evidence" value="ECO:0007669"/>
    <property type="project" value="TreeGrafter"/>
</dbReference>
<dbReference type="PANTHER" id="PTHR42943">
    <property type="entry name" value="GLUTATHIONE S-TRANSFERASE KAPPA"/>
    <property type="match status" value="1"/>
</dbReference>
<keyword evidence="1" id="KW-0413">Isomerase</keyword>
<protein>
    <submittedName>
        <fullName evidence="1">2-hydroxychromene-2-carboxylate isomerase</fullName>
    </submittedName>
</protein>
<organism evidence="1 2">
    <name type="scientific">Penicillium capsulatum</name>
    <dbReference type="NCBI Taxonomy" id="69766"/>
    <lineage>
        <taxon>Eukaryota</taxon>
        <taxon>Fungi</taxon>
        <taxon>Dikarya</taxon>
        <taxon>Ascomycota</taxon>
        <taxon>Pezizomycotina</taxon>
        <taxon>Eurotiomycetes</taxon>
        <taxon>Eurotiomycetidae</taxon>
        <taxon>Eurotiales</taxon>
        <taxon>Aspergillaceae</taxon>
        <taxon>Penicillium</taxon>
    </lineage>
</organism>
<dbReference type="GO" id="GO:0004602">
    <property type="term" value="F:glutathione peroxidase activity"/>
    <property type="evidence" value="ECO:0007669"/>
    <property type="project" value="TreeGrafter"/>
</dbReference>